<protein>
    <submittedName>
        <fullName evidence="9">Alkylation response protein AidB-like acyl-CoA dehydrogenase</fullName>
    </submittedName>
</protein>
<dbReference type="InterPro" id="IPR037069">
    <property type="entry name" value="AcylCoA_DH/ox_N_sf"/>
</dbReference>
<proteinExistence type="inferred from homology"/>
<dbReference type="InterPro" id="IPR013786">
    <property type="entry name" value="AcylCoA_DH/ox_N"/>
</dbReference>
<dbReference type="PANTHER" id="PTHR43884:SF12">
    <property type="entry name" value="ISOVALERYL-COA DEHYDROGENASE, MITOCHONDRIAL-RELATED"/>
    <property type="match status" value="1"/>
</dbReference>
<reference evidence="9 10" key="1">
    <citation type="submission" date="2019-06" db="EMBL/GenBank/DDBJ databases">
        <title>Sequencing the genomes of 1000 actinobacteria strains.</title>
        <authorList>
            <person name="Klenk H.-P."/>
        </authorList>
    </citation>
    <scope>NUCLEOTIDE SEQUENCE [LARGE SCALE GENOMIC DNA]</scope>
    <source>
        <strain evidence="9 10">DSM 45301</strain>
    </source>
</reference>
<dbReference type="InterPro" id="IPR036250">
    <property type="entry name" value="AcylCo_DH-like_C"/>
</dbReference>
<dbReference type="Gene3D" id="2.40.110.10">
    <property type="entry name" value="Butyryl-CoA Dehydrogenase, subunit A, domain 2"/>
    <property type="match status" value="1"/>
</dbReference>
<dbReference type="InterPro" id="IPR009100">
    <property type="entry name" value="AcylCoA_DH/oxidase_NM_dom_sf"/>
</dbReference>
<comment type="caution">
    <text evidence="9">The sequence shown here is derived from an EMBL/GenBank/DDBJ whole genome shotgun (WGS) entry which is preliminary data.</text>
</comment>
<dbReference type="Pfam" id="PF02770">
    <property type="entry name" value="Acyl-CoA_dh_M"/>
    <property type="match status" value="1"/>
</dbReference>
<organism evidence="9 10">
    <name type="scientific">Pseudonocardia kunmingensis</name>
    <dbReference type="NCBI Taxonomy" id="630975"/>
    <lineage>
        <taxon>Bacteria</taxon>
        <taxon>Bacillati</taxon>
        <taxon>Actinomycetota</taxon>
        <taxon>Actinomycetes</taxon>
        <taxon>Pseudonocardiales</taxon>
        <taxon>Pseudonocardiaceae</taxon>
        <taxon>Pseudonocardia</taxon>
    </lineage>
</organism>
<dbReference type="AlphaFoldDB" id="A0A543DPP7"/>
<dbReference type="InterPro" id="IPR006091">
    <property type="entry name" value="Acyl-CoA_Oxase/DH_mid-dom"/>
</dbReference>
<comment type="similarity">
    <text evidence="2 5">Belongs to the acyl-CoA dehydrogenase family.</text>
</comment>
<dbReference type="InterPro" id="IPR046373">
    <property type="entry name" value="Acyl-CoA_Oxase/DH_mid-dom_sf"/>
</dbReference>
<dbReference type="GO" id="GO:0050660">
    <property type="term" value="F:flavin adenine dinucleotide binding"/>
    <property type="evidence" value="ECO:0007669"/>
    <property type="project" value="InterPro"/>
</dbReference>
<evidence type="ECO:0000256" key="5">
    <source>
        <dbReference type="RuleBase" id="RU362125"/>
    </source>
</evidence>
<dbReference type="InterPro" id="IPR009075">
    <property type="entry name" value="AcylCo_DH/oxidase_C"/>
</dbReference>
<dbReference type="Pfam" id="PF02771">
    <property type="entry name" value="Acyl-CoA_dh_N"/>
    <property type="match status" value="1"/>
</dbReference>
<feature type="domain" description="Acyl-CoA oxidase/dehydrogenase middle" evidence="7">
    <location>
        <begin position="122"/>
        <end position="213"/>
    </location>
</feature>
<dbReference type="RefSeq" id="WP_142055318.1">
    <property type="nucleotide sequence ID" value="NZ_VFPA01000002.1"/>
</dbReference>
<feature type="domain" description="Acyl-CoA dehydrogenase/oxidase C-terminal" evidence="6">
    <location>
        <begin position="225"/>
        <end position="372"/>
    </location>
</feature>
<dbReference type="Gene3D" id="1.20.140.10">
    <property type="entry name" value="Butyryl-CoA Dehydrogenase, subunit A, domain 3"/>
    <property type="match status" value="1"/>
</dbReference>
<dbReference type="EMBL" id="VFPA01000002">
    <property type="protein sequence ID" value="TQM11285.1"/>
    <property type="molecule type" value="Genomic_DNA"/>
</dbReference>
<keyword evidence="4 5" id="KW-0274">FAD</keyword>
<accession>A0A543DPP7</accession>
<evidence type="ECO:0000256" key="4">
    <source>
        <dbReference type="ARBA" id="ARBA00022827"/>
    </source>
</evidence>
<feature type="domain" description="Acyl-CoA dehydrogenase/oxidase N-terminal" evidence="8">
    <location>
        <begin position="7"/>
        <end position="117"/>
    </location>
</feature>
<dbReference type="Proteomes" id="UP000315677">
    <property type="component" value="Unassembled WGS sequence"/>
</dbReference>
<evidence type="ECO:0000259" key="6">
    <source>
        <dbReference type="Pfam" id="PF00441"/>
    </source>
</evidence>
<dbReference type="GO" id="GO:0003995">
    <property type="term" value="F:acyl-CoA dehydrogenase activity"/>
    <property type="evidence" value="ECO:0007669"/>
    <property type="project" value="TreeGrafter"/>
</dbReference>
<keyword evidence="10" id="KW-1185">Reference proteome</keyword>
<evidence type="ECO:0000259" key="8">
    <source>
        <dbReference type="Pfam" id="PF02771"/>
    </source>
</evidence>
<sequence>MQTELDEGQHDFAESVRAFGRKHLADGALARAHDPAYSWDVAELLAGQGLLGLTLPEADGGQGASLLDAVIAIQELGQICPKSADIVQAGNFGPLRTFAEYADAGQKARWLPDLLAGRSLLALGMSEPEAGSAVTDLRTEARKDGDSYVLNGTKIWSTHSVDANLYLVYVRFGPGVGGIGSVIVERGTPRFGLGQPSTYMSGEQWAQLYFDDCRIPTENVLLGEGGFKRQISGFNVERLGNAARSLALGRLAFDTAREHVLQREQFGRPLAEFQGLQWKFAEVAVALDAAQLLLHRAARGAEGGLPSAYDTAVAKLAANEAGFRAANEAVQAMGAMGYSTESLVEYCLRRTRGWMIAGGSLEILKNRIAEEVFGRRFSQRSGR</sequence>
<evidence type="ECO:0000313" key="9">
    <source>
        <dbReference type="EMBL" id="TQM11285.1"/>
    </source>
</evidence>
<dbReference type="Gene3D" id="1.10.540.10">
    <property type="entry name" value="Acyl-CoA dehydrogenase/oxidase, N-terminal domain"/>
    <property type="match status" value="1"/>
</dbReference>
<keyword evidence="3 5" id="KW-0285">Flavoprotein</keyword>
<dbReference type="PANTHER" id="PTHR43884">
    <property type="entry name" value="ACYL-COA DEHYDROGENASE"/>
    <property type="match status" value="1"/>
</dbReference>
<comment type="cofactor">
    <cofactor evidence="1 5">
        <name>FAD</name>
        <dbReference type="ChEBI" id="CHEBI:57692"/>
    </cofactor>
</comment>
<keyword evidence="5" id="KW-0560">Oxidoreductase</keyword>
<dbReference type="SUPFAM" id="SSF56645">
    <property type="entry name" value="Acyl-CoA dehydrogenase NM domain-like"/>
    <property type="match status" value="1"/>
</dbReference>
<evidence type="ECO:0000256" key="1">
    <source>
        <dbReference type="ARBA" id="ARBA00001974"/>
    </source>
</evidence>
<evidence type="ECO:0000259" key="7">
    <source>
        <dbReference type="Pfam" id="PF02770"/>
    </source>
</evidence>
<dbReference type="GO" id="GO:0033539">
    <property type="term" value="P:fatty acid beta-oxidation using acyl-CoA dehydrogenase"/>
    <property type="evidence" value="ECO:0007669"/>
    <property type="project" value="TreeGrafter"/>
</dbReference>
<gene>
    <name evidence="9" type="ORF">FB558_3843</name>
</gene>
<evidence type="ECO:0000313" key="10">
    <source>
        <dbReference type="Proteomes" id="UP000315677"/>
    </source>
</evidence>
<name>A0A543DPP7_9PSEU</name>
<evidence type="ECO:0000256" key="3">
    <source>
        <dbReference type="ARBA" id="ARBA00022630"/>
    </source>
</evidence>
<dbReference type="GO" id="GO:0046359">
    <property type="term" value="P:butyrate catabolic process"/>
    <property type="evidence" value="ECO:0007669"/>
    <property type="project" value="TreeGrafter"/>
</dbReference>
<dbReference type="Pfam" id="PF00441">
    <property type="entry name" value="Acyl-CoA_dh_1"/>
    <property type="match status" value="1"/>
</dbReference>
<evidence type="ECO:0000256" key="2">
    <source>
        <dbReference type="ARBA" id="ARBA00009347"/>
    </source>
</evidence>
<dbReference type="OrthoDB" id="9770681at2"/>
<dbReference type="SUPFAM" id="SSF47203">
    <property type="entry name" value="Acyl-CoA dehydrogenase C-terminal domain-like"/>
    <property type="match status" value="1"/>
</dbReference>